<proteinExistence type="predicted"/>
<comment type="caution">
    <text evidence="1">The sequence shown here is derived from an EMBL/GenBank/DDBJ whole genome shotgun (WGS) entry which is preliminary data.</text>
</comment>
<evidence type="ECO:0000313" key="2">
    <source>
        <dbReference type="Proteomes" id="UP001153050"/>
    </source>
</evidence>
<dbReference type="Proteomes" id="UP001153050">
    <property type="component" value="Unassembled WGS sequence"/>
</dbReference>
<organism evidence="1 2">
    <name type="scientific">Mesorhizobium escarrei</name>
    <dbReference type="NCBI Taxonomy" id="666018"/>
    <lineage>
        <taxon>Bacteria</taxon>
        <taxon>Pseudomonadati</taxon>
        <taxon>Pseudomonadota</taxon>
        <taxon>Alphaproteobacteria</taxon>
        <taxon>Hyphomicrobiales</taxon>
        <taxon>Phyllobacteriaceae</taxon>
        <taxon>Mesorhizobium</taxon>
    </lineage>
</organism>
<sequence>MTAAAVASGWRPLDHAFARQMLGKWLARAGRHRAAPLIDQAGRDIVLTRSAATVAPGAQGHLRRLRSYGGLVNMPGCR</sequence>
<gene>
    <name evidence="1" type="ORF">MES5069_450003</name>
</gene>
<dbReference type="EMBL" id="CAKXZT010000141">
    <property type="protein sequence ID" value="CAH2404993.1"/>
    <property type="molecule type" value="Genomic_DNA"/>
</dbReference>
<accession>A0ABM9E7A3</accession>
<protein>
    <submittedName>
        <fullName evidence="1">Uncharacterized protein</fullName>
    </submittedName>
</protein>
<keyword evidence="2" id="KW-1185">Reference proteome</keyword>
<evidence type="ECO:0000313" key="1">
    <source>
        <dbReference type="EMBL" id="CAH2404993.1"/>
    </source>
</evidence>
<name>A0ABM9E7A3_9HYPH</name>
<reference evidence="1 2" key="1">
    <citation type="submission" date="2022-03" db="EMBL/GenBank/DDBJ databases">
        <authorList>
            <person name="Brunel B."/>
        </authorList>
    </citation>
    <scope>NUCLEOTIDE SEQUENCE [LARGE SCALE GENOMIC DNA]</scope>
    <source>
        <strain evidence="1">STM5069sample</strain>
    </source>
</reference>